<accession>A0A399EU75</accession>
<comment type="caution">
    <text evidence="2">The sequence shown here is derived from an EMBL/GenBank/DDBJ whole genome shotgun (WGS) entry which is preliminary data.</text>
</comment>
<feature type="transmembrane region" description="Helical" evidence="1">
    <location>
        <begin position="96"/>
        <end position="118"/>
    </location>
</feature>
<keyword evidence="3" id="KW-1185">Reference proteome</keyword>
<name>A0A399EU75_9DEIN</name>
<evidence type="ECO:0000256" key="1">
    <source>
        <dbReference type="SAM" id="Phobius"/>
    </source>
</evidence>
<feature type="transmembrane region" description="Helical" evidence="1">
    <location>
        <begin position="48"/>
        <end position="75"/>
    </location>
</feature>
<dbReference type="RefSeq" id="WP_119314649.1">
    <property type="nucleotide sequence ID" value="NZ_QXDL01000049.1"/>
</dbReference>
<dbReference type="AlphaFoldDB" id="A0A399EU75"/>
<evidence type="ECO:0000313" key="3">
    <source>
        <dbReference type="Proteomes" id="UP000265715"/>
    </source>
</evidence>
<keyword evidence="1" id="KW-1133">Transmembrane helix</keyword>
<keyword evidence="1" id="KW-0812">Transmembrane</keyword>
<feature type="transmembrane region" description="Helical" evidence="1">
    <location>
        <begin position="124"/>
        <end position="144"/>
    </location>
</feature>
<gene>
    <name evidence="2" type="ORF">Mterra_01513</name>
</gene>
<feature type="transmembrane region" description="Helical" evidence="1">
    <location>
        <begin position="9"/>
        <end position="28"/>
    </location>
</feature>
<protein>
    <submittedName>
        <fullName evidence="2">Uncharacterized protein</fullName>
    </submittedName>
</protein>
<proteinExistence type="predicted"/>
<keyword evidence="1" id="KW-0472">Membrane</keyword>
<dbReference type="EMBL" id="QXDL01000049">
    <property type="protein sequence ID" value="RIH86162.1"/>
    <property type="molecule type" value="Genomic_DNA"/>
</dbReference>
<evidence type="ECO:0000313" key="2">
    <source>
        <dbReference type="EMBL" id="RIH86162.1"/>
    </source>
</evidence>
<sequence>MTFQEKKNLGFIAATVLVFAYFWFNVFPRHPASGAAAETVLRFWGSTVLIYVVTSIGVLILLHILTSITHTVLTREREPSFMDERDRLFDMKSDRYMYLTFIAVFLLAMLLATLGAAPAVTFKVLMTAFLMSQIVGSSTEFFLYRRGY</sequence>
<reference evidence="2 3" key="1">
    <citation type="submission" date="2018-08" db="EMBL/GenBank/DDBJ databases">
        <title>Meiothermus terrae DSM 26712 genome sequencing project.</title>
        <authorList>
            <person name="Da Costa M.S."/>
            <person name="Albuquerque L."/>
            <person name="Raposo P."/>
            <person name="Froufe H.J.C."/>
            <person name="Barroso C.S."/>
            <person name="Egas C."/>
        </authorList>
    </citation>
    <scope>NUCLEOTIDE SEQUENCE [LARGE SCALE GENOMIC DNA]</scope>
    <source>
        <strain evidence="2 3">DSM 26712</strain>
    </source>
</reference>
<dbReference type="Proteomes" id="UP000265715">
    <property type="component" value="Unassembled WGS sequence"/>
</dbReference>
<organism evidence="2 3">
    <name type="scientific">Calidithermus terrae</name>
    <dbReference type="NCBI Taxonomy" id="1408545"/>
    <lineage>
        <taxon>Bacteria</taxon>
        <taxon>Thermotogati</taxon>
        <taxon>Deinococcota</taxon>
        <taxon>Deinococci</taxon>
        <taxon>Thermales</taxon>
        <taxon>Thermaceae</taxon>
        <taxon>Calidithermus</taxon>
    </lineage>
</organism>
<dbReference type="OrthoDB" id="981571at2"/>